<proteinExistence type="predicted"/>
<accession>A0ABR5GGP5</accession>
<dbReference type="Proteomes" id="UP000036305">
    <property type="component" value="Unassembled WGS sequence"/>
</dbReference>
<evidence type="ECO:0000313" key="1">
    <source>
        <dbReference type="EMBL" id="KLY37484.1"/>
    </source>
</evidence>
<dbReference type="RefSeq" id="WP_032749809.1">
    <property type="nucleotide sequence ID" value="NZ_JAKWGX010000110.1"/>
</dbReference>
<keyword evidence="2" id="KW-1185">Reference proteome</keyword>
<name>A0ABR5GGP5_9ENTR</name>
<sequence length="65" mass="7528">MQDMNMPNCLIKSSNRVGYDIFWKYFLHLQSKERVLSSKNIAQEVVIKKEKPSESGDAGTNMDYI</sequence>
<comment type="caution">
    <text evidence="1">The sequence shown here is derived from an EMBL/GenBank/DDBJ whole genome shotgun (WGS) entry which is preliminary data.</text>
</comment>
<evidence type="ECO:0000313" key="2">
    <source>
        <dbReference type="Proteomes" id="UP000036305"/>
    </source>
</evidence>
<organism evidence="1 2">
    <name type="scientific">Klebsiella michiganensis</name>
    <dbReference type="NCBI Taxonomy" id="1134687"/>
    <lineage>
        <taxon>Bacteria</taxon>
        <taxon>Pseudomonadati</taxon>
        <taxon>Pseudomonadota</taxon>
        <taxon>Gammaproteobacteria</taxon>
        <taxon>Enterobacterales</taxon>
        <taxon>Enterobacteriaceae</taxon>
        <taxon>Klebsiella/Raoultella group</taxon>
        <taxon>Klebsiella</taxon>
    </lineage>
</organism>
<dbReference type="EMBL" id="LEUS01000013">
    <property type="protein sequence ID" value="KLY37484.1"/>
    <property type="molecule type" value="Genomic_DNA"/>
</dbReference>
<reference evidence="1 2" key="1">
    <citation type="submission" date="2015-06" db="EMBL/GenBank/DDBJ databases">
        <title>The Genome Sequence of None.</title>
        <authorList>
            <consortium name="The Broad Institute Genomics Platform"/>
            <consortium name="The Broad Institute Genome Sequencing Center for Infectious Disease"/>
            <person name="Earl A.M."/>
            <person name="Onderdonk A.B."/>
            <person name="Kirby J."/>
            <person name="Ferraro M.J."/>
            <person name="Huang S."/>
            <person name="Spencer M."/>
            <person name="Fodor A."/>
            <person name="Hooper D."/>
            <person name="Dekker J."/>
            <person name="O'Brien T."/>
            <person name="Quan V."/>
            <person name="Gombosev A."/>
            <person name="Delaney M."/>
            <person name="DuBois A."/>
            <person name="Ernst C."/>
            <person name="Kim D.S."/>
            <person name="Rossman W."/>
            <person name="Gohs F."/>
            <person name="Petruso H."/>
            <person name="Nozar T."/>
            <person name="Mougeot F."/>
            <person name="Manson-McGuire A."/>
            <person name="Young S."/>
            <person name="Abouelleil A."/>
            <person name="Cao P."/>
            <person name="Chapman S.B."/>
            <person name="Griggs A."/>
            <person name="Priest M."/>
            <person name="Shea T."/>
            <person name="Wortman I."/>
            <person name="Wortman J.R."/>
            <person name="Nusbaum C."/>
            <person name="Birren B."/>
        </authorList>
    </citation>
    <scope>NUCLEOTIDE SEQUENCE [LARGE SCALE GENOMIC DNA]</scope>
    <source>
        <strain evidence="1 2">MGH87</strain>
    </source>
</reference>
<protein>
    <submittedName>
        <fullName evidence="1">Uncharacterized protein</fullName>
    </submittedName>
</protein>
<gene>
    <name evidence="1" type="ORF">SK91_02252</name>
</gene>